<evidence type="ECO:0000313" key="2">
    <source>
        <dbReference type="Proteomes" id="UP000828048"/>
    </source>
</evidence>
<reference evidence="1 2" key="1">
    <citation type="journal article" date="2021" name="Hortic Res">
        <title>High-quality reference genome and annotation aids understanding of berry development for evergreen blueberry (Vaccinium darrowii).</title>
        <authorList>
            <person name="Yu J."/>
            <person name="Hulse-Kemp A.M."/>
            <person name="Babiker E."/>
            <person name="Staton M."/>
        </authorList>
    </citation>
    <scope>NUCLEOTIDE SEQUENCE [LARGE SCALE GENOMIC DNA]</scope>
    <source>
        <strain evidence="2">cv. NJ 8807/NJ 8810</strain>
        <tissue evidence="1">Young leaf</tissue>
    </source>
</reference>
<accession>A0ACB7ZJI6</accession>
<comment type="caution">
    <text evidence="1">The sequence shown here is derived from an EMBL/GenBank/DDBJ whole genome shotgun (WGS) entry which is preliminary data.</text>
</comment>
<dbReference type="Proteomes" id="UP000828048">
    <property type="component" value="Chromosome 9"/>
</dbReference>
<organism evidence="1 2">
    <name type="scientific">Vaccinium darrowii</name>
    <dbReference type="NCBI Taxonomy" id="229202"/>
    <lineage>
        <taxon>Eukaryota</taxon>
        <taxon>Viridiplantae</taxon>
        <taxon>Streptophyta</taxon>
        <taxon>Embryophyta</taxon>
        <taxon>Tracheophyta</taxon>
        <taxon>Spermatophyta</taxon>
        <taxon>Magnoliopsida</taxon>
        <taxon>eudicotyledons</taxon>
        <taxon>Gunneridae</taxon>
        <taxon>Pentapetalae</taxon>
        <taxon>asterids</taxon>
        <taxon>Ericales</taxon>
        <taxon>Ericaceae</taxon>
        <taxon>Vaccinioideae</taxon>
        <taxon>Vaccinieae</taxon>
        <taxon>Vaccinium</taxon>
    </lineage>
</organism>
<sequence>MVCSSPEVEVEREARGAAGGGGNRWWWVSRWRAVVGLPFSVQNGFRAVVWPVYQMTISANAKQHCHVRSIEERVVKVTSFILSSQDDTLPFLIITRSSCLSMWEAKFSQRKSDMNIVVYKGNKDIRAIIRSLEFYNEDGCLMFQVLLSTPETVLEDSRILDGIKWVMLIVDECQSWTISGHLSRIKELNAHVKLLLVNSRVKQSAARNRTTSLESSSSPRWRGNFGGGRELEGPAPAMAPHLRNLRPSLTAVGLPHIPSHLLTKLPIIRAPSNSSVPSCGLGQATELVKSQRQNNGINQPDNITGLPDLKQLKGITATYRMTNKPLPVRHSPYVSGVLHPLKTFLDGERATAYLTRDIRDELVQGAALEITVRYYELAPASLVWLAQRHNFLDFYSSGK</sequence>
<dbReference type="EMBL" id="CM037159">
    <property type="protein sequence ID" value="KAH7865761.1"/>
    <property type="molecule type" value="Genomic_DNA"/>
</dbReference>
<gene>
    <name evidence="1" type="ORF">Vadar_010838</name>
</gene>
<evidence type="ECO:0000313" key="1">
    <source>
        <dbReference type="EMBL" id="KAH7865761.1"/>
    </source>
</evidence>
<proteinExistence type="predicted"/>
<keyword evidence="2" id="KW-1185">Reference proteome</keyword>
<name>A0ACB7ZJI6_9ERIC</name>
<protein>
    <submittedName>
        <fullName evidence="1">Uncharacterized protein</fullName>
    </submittedName>
</protein>